<dbReference type="Proteomes" id="UP000288843">
    <property type="component" value="Unassembled WGS sequence"/>
</dbReference>
<dbReference type="SUPFAM" id="SSF53955">
    <property type="entry name" value="Lysozyme-like"/>
    <property type="match status" value="1"/>
</dbReference>
<dbReference type="InterPro" id="IPR011055">
    <property type="entry name" value="Dup_hybrid_motif"/>
</dbReference>
<dbReference type="Gene3D" id="1.10.530.10">
    <property type="match status" value="1"/>
</dbReference>
<dbReference type="CDD" id="cd12797">
    <property type="entry name" value="M23_peptidase"/>
    <property type="match status" value="1"/>
</dbReference>
<organism evidence="1 2">
    <name type="scientific">Raoultella planticola</name>
    <name type="common">Klebsiella planticola</name>
    <dbReference type="NCBI Taxonomy" id="575"/>
    <lineage>
        <taxon>Bacteria</taxon>
        <taxon>Pseudomonadati</taxon>
        <taxon>Pseudomonadota</taxon>
        <taxon>Gammaproteobacteria</taxon>
        <taxon>Enterobacterales</taxon>
        <taxon>Enterobacteriaceae</taxon>
        <taxon>Klebsiella/Raoultella group</taxon>
        <taxon>Raoultella</taxon>
    </lineage>
</organism>
<sequence>MIISPPFLRDKEATKSDADWIEAMMPVNARRGYPLNASESWHGGIHISHTDAGTTPEKVRAIADGTVVSFRKPSPPEKRDQFPLKYAPVRGTDDGYVLLKHETEIGSGEDGKVIFYSLYMHLKFLEAEIKVDAKIYRKDPLGSSGMTDGQNEFHFQIFCDDAIISKLVGRKTKELDISKDGRTDAVYGDIHFYLPAGTTFYDKAPTNNSTSTTGISERYTSNAPLYVSMTLVKGNCTMVTRQKNAQIDGKYDLLGEPLVNADGEDYEYNLYKTAMRNYKQSPSAGFELLRFGRVINTENETLVPADAPLWMTVRYPGGTGVVNLAAPDIKKFSDADFPHWTGWRLVDDDNDTHSQCNSAIIRKLQEEGSYGTQSNRLICCLPFEWEKSTIDARYKWLMTGLPWEQCTPEKTAIWTVPGTQEKKDRVLMSEEDYGKFKQHAEALCFDSGSLGSGKLWHFNPIQFINHLRTCGWLSHEEISSMIPRKYYEGYPSKPVNVTVPWATSFGRWEKYVKDFNKICNKYNIISPLRRSAFLGQIYIETGMIRTMTEGGKGQKNSKGKFVSPAAEYYQPFYGRGFMQLTWPQNFDDYRQFRTKEKLSDESSEYVYDDSRITNVSEHYWADPRKTVVDKRTHEKHTVIDDDLLKKWHPRYDPKIIAEDSFCSTDSAGFYWVSKHHSHEVNINRVPDNGITSESIGRCSVLVNGGGYGYFERQAYTRYAFYYLNDAVTTNTKETVEVQKGRSTVKITVDYTRQCK</sequence>
<dbReference type="EMBL" id="QKOX01000010">
    <property type="protein sequence ID" value="RWT22821.1"/>
    <property type="molecule type" value="Genomic_DNA"/>
</dbReference>
<reference evidence="1 2" key="1">
    <citation type="submission" date="2018-06" db="EMBL/GenBank/DDBJ databases">
        <title>Carbapenemase-producing Enterobacteriaceae present in wastewater treatment plant effluent and nearby surface waters in the US.</title>
        <authorList>
            <person name="Mathys D.A."/>
            <person name="Mollenkopf D.F."/>
            <person name="Feicht S.M."/>
            <person name="Adams R.J."/>
            <person name="Albers A.L."/>
            <person name="Stuever D.M."/>
            <person name="Daniels J.B."/>
            <person name="Wittum T.E."/>
        </authorList>
    </citation>
    <scope>NUCLEOTIDE SEQUENCE [LARGE SCALE GENOMIC DNA]</scope>
    <source>
        <strain evidence="1 2">GEO_47_Down_B</strain>
    </source>
</reference>
<name>A0A443VN71_RAOPL</name>
<dbReference type="AlphaFoldDB" id="A0A443VN71"/>
<evidence type="ECO:0000313" key="2">
    <source>
        <dbReference type="Proteomes" id="UP000288843"/>
    </source>
</evidence>
<protein>
    <submittedName>
        <fullName evidence="1">M23 family peptidase</fullName>
    </submittedName>
</protein>
<gene>
    <name evidence="1" type="ORF">DN603_11440</name>
</gene>
<accession>A0A443VN71</accession>
<dbReference type="Gene3D" id="2.70.70.10">
    <property type="entry name" value="Glucose Permease (Domain IIA)"/>
    <property type="match status" value="1"/>
</dbReference>
<dbReference type="InterPro" id="IPR023346">
    <property type="entry name" value="Lysozyme-like_dom_sf"/>
</dbReference>
<comment type="caution">
    <text evidence="1">The sequence shown here is derived from an EMBL/GenBank/DDBJ whole genome shotgun (WGS) entry which is preliminary data.</text>
</comment>
<evidence type="ECO:0000313" key="1">
    <source>
        <dbReference type="EMBL" id="RWT22821.1"/>
    </source>
</evidence>
<dbReference type="RefSeq" id="WP_064794196.1">
    <property type="nucleotide sequence ID" value="NZ_CADCYG010000001.1"/>
</dbReference>
<proteinExistence type="predicted"/>